<dbReference type="EMBL" id="LR790498">
    <property type="protein sequence ID" value="CAB3266360.1"/>
    <property type="molecule type" value="mRNA"/>
</dbReference>
<evidence type="ECO:0000256" key="1">
    <source>
        <dbReference type="ARBA" id="ARBA00004651"/>
    </source>
</evidence>
<evidence type="ECO:0000256" key="6">
    <source>
        <dbReference type="ARBA" id="ARBA00023136"/>
    </source>
</evidence>
<protein>
    <recommendedName>
        <fullName evidence="8">Solute carrier organic anion transporter family member</fullName>
    </recommendedName>
</protein>
<dbReference type="SUPFAM" id="SSF103473">
    <property type="entry name" value="MFS general substrate transporter"/>
    <property type="match status" value="1"/>
</dbReference>
<feature type="domain" description="Major facilitator superfamily (MFS) profile" evidence="10">
    <location>
        <begin position="46"/>
        <end position="623"/>
    </location>
</feature>
<dbReference type="NCBIfam" id="TIGR00805">
    <property type="entry name" value="oat"/>
    <property type="match status" value="1"/>
</dbReference>
<keyword evidence="5 8" id="KW-1133">Transmembrane helix</keyword>
<feature type="transmembrane region" description="Helical" evidence="8">
    <location>
        <begin position="85"/>
        <end position="105"/>
    </location>
</feature>
<keyword evidence="6 8" id="KW-0472">Membrane</keyword>
<evidence type="ECO:0000256" key="7">
    <source>
        <dbReference type="ARBA" id="ARBA00023157"/>
    </source>
</evidence>
<dbReference type="PROSITE" id="PS50850">
    <property type="entry name" value="MFS"/>
    <property type="match status" value="1"/>
</dbReference>
<dbReference type="SUPFAM" id="SSF100895">
    <property type="entry name" value="Kazal-type serine protease inhibitors"/>
    <property type="match status" value="1"/>
</dbReference>
<sequence>MVLTSSEQICRESETGCGLQYSYGCCCKPKRYIFKFMRCFATPQFALAVLSAIGFLQGFVISGLVNVVITTLEKRFGLRSRDSGFIVSSYNFASLLAIPFVTYMGGKGHKPLWVGWGIVLMGLGCFVFTIPHFAAPSYDVTSINESQFLCVEDHVKIAGEVSALHIYLFVFILAQVMNGVGTSSLYTLGLTYLDENVPQQASSVYHGIYYACASALGPAGGYILGGYTLQLYTDIGMSSGLNDTHPSWVGAWWLGFLISGALLITLAVPMLMFPRDLPGTESVRNNRGTQVHDNNTDNNGQEDTSLKSFPSALAVLLRNAPFIFTAMANALDLGLVSGFSAFTPKFLESMYGLTATEASVYLGAVTISSGALGMILGGVIVSKANLDIRGIQRFCLLNTIIALACGFIFFLRCPNQKFAGATVPYLNTTTLSSDNFTASCNHPCSCSTDEYNPVCGSDDITYFSTCFAGCHDYVNGTFVNCSCIPGNEALLGTAKMGKCANNTCTNLPLFLVFFFVLIFTTLMCWTPNLQIVMRIVPFNFRSLAVGVQWMLNRAIGGIPIPIIVGQVLDQACSVWRSEPGEGSSCRMYFTDEMSFYLFLVILFHKMSGIACYVISMLLYKAPKIGTTTTPVGNASKTSIPEP</sequence>
<dbReference type="PROSITE" id="PS51465">
    <property type="entry name" value="KAZAL_2"/>
    <property type="match status" value="1"/>
</dbReference>
<dbReference type="PANTHER" id="PTHR11388:SF100">
    <property type="entry name" value="SOLUTE CARRIER ORGANIC ANION TRANSPORTER FAMILY MEMBER 4A1"/>
    <property type="match status" value="1"/>
</dbReference>
<dbReference type="GO" id="GO:0015347">
    <property type="term" value="F:sodium-independent organic anion transmembrane transporter activity"/>
    <property type="evidence" value="ECO:0007669"/>
    <property type="project" value="TreeGrafter"/>
</dbReference>
<keyword evidence="4 8" id="KW-0812">Transmembrane</keyword>
<feature type="transmembrane region" description="Helical" evidence="8">
    <location>
        <begin position="361"/>
        <end position="382"/>
    </location>
</feature>
<dbReference type="Pfam" id="PF03137">
    <property type="entry name" value="OATP"/>
    <property type="match status" value="1"/>
</dbReference>
<reference evidence="12" key="1">
    <citation type="submission" date="2020-04" db="EMBL/GenBank/DDBJ databases">
        <authorList>
            <person name="Neveu A P."/>
        </authorList>
    </citation>
    <scope>NUCLEOTIDE SEQUENCE</scope>
    <source>
        <tissue evidence="12">Whole embryo</tissue>
    </source>
</reference>
<feature type="domain" description="Kazal-like" evidence="11">
    <location>
        <begin position="434"/>
        <end position="485"/>
    </location>
</feature>
<dbReference type="InterPro" id="IPR020846">
    <property type="entry name" value="MFS_dom"/>
</dbReference>
<dbReference type="InterPro" id="IPR002350">
    <property type="entry name" value="Kazal_dom"/>
</dbReference>
<dbReference type="Pfam" id="PF07648">
    <property type="entry name" value="Kazal_2"/>
    <property type="match status" value="1"/>
</dbReference>
<comment type="caution">
    <text evidence="8">Lacks conserved residue(s) required for the propagation of feature annotation.</text>
</comment>
<feature type="transmembrane region" description="Helical" evidence="8">
    <location>
        <begin position="507"/>
        <end position="525"/>
    </location>
</feature>
<evidence type="ECO:0000313" key="12">
    <source>
        <dbReference type="EMBL" id="CAB3266360.1"/>
    </source>
</evidence>
<proteinExistence type="evidence at transcript level"/>
<dbReference type="Gene3D" id="3.30.60.30">
    <property type="match status" value="1"/>
</dbReference>
<comment type="subcellular location">
    <subcellularLocation>
        <location evidence="1 8">Cell membrane</location>
        <topology evidence="1 8">Multi-pass membrane protein</topology>
    </subcellularLocation>
</comment>
<dbReference type="GO" id="GO:0043252">
    <property type="term" value="P:sodium-independent organic anion transport"/>
    <property type="evidence" value="ECO:0007669"/>
    <property type="project" value="TreeGrafter"/>
</dbReference>
<evidence type="ECO:0000256" key="2">
    <source>
        <dbReference type="ARBA" id="ARBA00009657"/>
    </source>
</evidence>
<accession>A0A6F9DTL9</accession>
<keyword evidence="8" id="KW-0813">Transport</keyword>
<evidence type="ECO:0000256" key="8">
    <source>
        <dbReference type="RuleBase" id="RU362056"/>
    </source>
</evidence>
<keyword evidence="3" id="KW-1003">Cell membrane</keyword>
<evidence type="ECO:0000259" key="10">
    <source>
        <dbReference type="PROSITE" id="PS50850"/>
    </source>
</evidence>
<dbReference type="PANTHER" id="PTHR11388">
    <property type="entry name" value="ORGANIC ANION TRANSPORTER"/>
    <property type="match status" value="1"/>
</dbReference>
<feature type="transmembrane region" description="Helical" evidence="8">
    <location>
        <begin position="166"/>
        <end position="188"/>
    </location>
</feature>
<feature type="region of interest" description="Disordered" evidence="9">
    <location>
        <begin position="282"/>
        <end position="304"/>
    </location>
</feature>
<feature type="transmembrane region" description="Helical" evidence="8">
    <location>
        <begin position="595"/>
        <end position="619"/>
    </location>
</feature>
<name>A0A6F9DTL9_9ASCI</name>
<gene>
    <name evidence="12" type="primary">Slco4a1-006</name>
</gene>
<evidence type="ECO:0000259" key="11">
    <source>
        <dbReference type="PROSITE" id="PS51465"/>
    </source>
</evidence>
<evidence type="ECO:0000256" key="5">
    <source>
        <dbReference type="ARBA" id="ARBA00022989"/>
    </source>
</evidence>
<feature type="transmembrane region" description="Helical" evidence="8">
    <location>
        <begin position="252"/>
        <end position="273"/>
    </location>
</feature>
<dbReference type="GO" id="GO:0016323">
    <property type="term" value="C:basolateral plasma membrane"/>
    <property type="evidence" value="ECO:0007669"/>
    <property type="project" value="TreeGrafter"/>
</dbReference>
<keyword evidence="7" id="KW-1015">Disulfide bond</keyword>
<dbReference type="AlphaFoldDB" id="A0A6F9DTL9"/>
<evidence type="ECO:0000256" key="4">
    <source>
        <dbReference type="ARBA" id="ARBA00022692"/>
    </source>
</evidence>
<dbReference type="GO" id="GO:0006811">
    <property type="term" value="P:monoatomic ion transport"/>
    <property type="evidence" value="ECO:0007669"/>
    <property type="project" value="UniProtKB-KW"/>
</dbReference>
<evidence type="ECO:0000256" key="3">
    <source>
        <dbReference type="ARBA" id="ARBA00022475"/>
    </source>
</evidence>
<feature type="transmembrane region" description="Helical" evidence="8">
    <location>
        <begin position="394"/>
        <end position="411"/>
    </location>
</feature>
<dbReference type="InterPro" id="IPR036259">
    <property type="entry name" value="MFS_trans_sf"/>
</dbReference>
<evidence type="ECO:0000256" key="9">
    <source>
        <dbReference type="SAM" id="MobiDB-lite"/>
    </source>
</evidence>
<dbReference type="InterPro" id="IPR004156">
    <property type="entry name" value="OATP"/>
</dbReference>
<dbReference type="InterPro" id="IPR036058">
    <property type="entry name" value="Kazal_dom_sf"/>
</dbReference>
<organism evidence="12">
    <name type="scientific">Phallusia mammillata</name>
    <dbReference type="NCBI Taxonomy" id="59560"/>
    <lineage>
        <taxon>Eukaryota</taxon>
        <taxon>Metazoa</taxon>
        <taxon>Chordata</taxon>
        <taxon>Tunicata</taxon>
        <taxon>Ascidiacea</taxon>
        <taxon>Phlebobranchia</taxon>
        <taxon>Ascidiidae</taxon>
        <taxon>Phallusia</taxon>
    </lineage>
</organism>
<comment type="similarity">
    <text evidence="2 8">Belongs to the organo anion transporter (TC 2.A.60) family.</text>
</comment>
<feature type="transmembrane region" description="Helical" evidence="8">
    <location>
        <begin position="208"/>
        <end position="232"/>
    </location>
</feature>
<feature type="transmembrane region" description="Helical" evidence="8">
    <location>
        <begin position="45"/>
        <end position="65"/>
    </location>
</feature>
<feature type="transmembrane region" description="Helical" evidence="8">
    <location>
        <begin position="112"/>
        <end position="134"/>
    </location>
</feature>
<keyword evidence="8" id="KW-0406">Ion transport</keyword>
<dbReference type="Gene3D" id="1.20.1250.20">
    <property type="entry name" value="MFS general substrate transporter like domains"/>
    <property type="match status" value="1"/>
</dbReference>
<feature type="transmembrane region" description="Helical" evidence="8">
    <location>
        <begin position="322"/>
        <end position="341"/>
    </location>
</feature>